<dbReference type="KEGG" id="hhg:XM38_024690"/>
<evidence type="ECO:0000313" key="10">
    <source>
        <dbReference type="EMBL" id="ASC71517.1"/>
    </source>
</evidence>
<accession>A0A1Z3HN00</accession>
<dbReference type="EMBL" id="CP021983">
    <property type="protein sequence ID" value="ASC71517.1"/>
    <property type="molecule type" value="Genomic_DNA"/>
</dbReference>
<keyword evidence="7 9" id="KW-0378">Hydrolase</keyword>
<feature type="binding site" evidence="9">
    <location>
        <position position="131"/>
    </location>
    <ligand>
        <name>Zn(2+)</name>
        <dbReference type="ChEBI" id="CHEBI:29105"/>
        <note>catalytic</note>
    </ligand>
</feature>
<dbReference type="InterPro" id="IPR002036">
    <property type="entry name" value="YbeY"/>
</dbReference>
<name>A0A1Z3HN00_9CYAN</name>
<dbReference type="AlphaFoldDB" id="A0A1Z3HN00"/>
<dbReference type="NCBIfam" id="TIGR00043">
    <property type="entry name" value="rRNA maturation RNase YbeY"/>
    <property type="match status" value="1"/>
</dbReference>
<gene>
    <name evidence="9 10" type="primary">ybeY</name>
    <name evidence="10" type="ORF">XM38_024690</name>
</gene>
<comment type="similarity">
    <text evidence="1 9">Belongs to the endoribonuclease YbeY family.</text>
</comment>
<evidence type="ECO:0000313" key="11">
    <source>
        <dbReference type="Proteomes" id="UP000191901"/>
    </source>
</evidence>
<evidence type="ECO:0000256" key="8">
    <source>
        <dbReference type="ARBA" id="ARBA00022833"/>
    </source>
</evidence>
<feature type="binding site" evidence="9">
    <location>
        <position position="127"/>
    </location>
    <ligand>
        <name>Zn(2+)</name>
        <dbReference type="ChEBI" id="CHEBI:29105"/>
        <note>catalytic</note>
    </ligand>
</feature>
<keyword evidence="3 9" id="KW-0698">rRNA processing</keyword>
<proteinExistence type="inferred from homology"/>
<keyword evidence="4 9" id="KW-0540">Nuclease</keyword>
<dbReference type="Pfam" id="PF02130">
    <property type="entry name" value="YbeY"/>
    <property type="match status" value="1"/>
</dbReference>
<keyword evidence="2 9" id="KW-0690">Ribosome biogenesis</keyword>
<dbReference type="GO" id="GO:0004222">
    <property type="term" value="F:metalloendopeptidase activity"/>
    <property type="evidence" value="ECO:0007669"/>
    <property type="project" value="InterPro"/>
</dbReference>
<feature type="binding site" evidence="9">
    <location>
        <position position="137"/>
    </location>
    <ligand>
        <name>Zn(2+)</name>
        <dbReference type="ChEBI" id="CHEBI:29105"/>
        <note>catalytic</note>
    </ligand>
</feature>
<protein>
    <recommendedName>
        <fullName evidence="9">Endoribonuclease YbeY</fullName>
        <ecNumber evidence="9">3.1.-.-</ecNumber>
    </recommendedName>
</protein>
<dbReference type="Proteomes" id="UP000191901">
    <property type="component" value="Chromosome"/>
</dbReference>
<keyword evidence="5 9" id="KW-0479">Metal-binding</keyword>
<dbReference type="GO" id="GO:0004521">
    <property type="term" value="F:RNA endonuclease activity"/>
    <property type="evidence" value="ECO:0007669"/>
    <property type="project" value="UniProtKB-UniRule"/>
</dbReference>
<dbReference type="RefSeq" id="WP_080806774.1">
    <property type="nucleotide sequence ID" value="NZ_CP021983.2"/>
</dbReference>
<sequence length="161" mass="18113">MVPQVEVWLQVAPCQVPQITTEDWQHWFQVWIGTLGITLSPIHQYELGLQLIDDAGIQRLNAAYRHQDTATDVLAFAALEAGLPPADLLRQEPLYLGDIIISLDTAACQARAQGHSLTQEVLWLASHGLLHLLGWDHPNDERLIKMLEQQEKLLVRIGWSG</sequence>
<comment type="cofactor">
    <cofactor evidence="9">
        <name>Zn(2+)</name>
        <dbReference type="ChEBI" id="CHEBI:29105"/>
    </cofactor>
    <text evidence="9">Binds 1 zinc ion.</text>
</comment>
<dbReference type="PROSITE" id="PS01306">
    <property type="entry name" value="UPF0054"/>
    <property type="match status" value="1"/>
</dbReference>
<keyword evidence="9" id="KW-0963">Cytoplasm</keyword>
<keyword evidence="6 9" id="KW-0255">Endonuclease</keyword>
<evidence type="ECO:0000256" key="9">
    <source>
        <dbReference type="HAMAP-Rule" id="MF_00009"/>
    </source>
</evidence>
<dbReference type="GO" id="GO:0008270">
    <property type="term" value="F:zinc ion binding"/>
    <property type="evidence" value="ECO:0007669"/>
    <property type="project" value="UniProtKB-UniRule"/>
</dbReference>
<evidence type="ECO:0000256" key="7">
    <source>
        <dbReference type="ARBA" id="ARBA00022801"/>
    </source>
</evidence>
<evidence type="ECO:0000256" key="1">
    <source>
        <dbReference type="ARBA" id="ARBA00010875"/>
    </source>
</evidence>
<dbReference type="InterPro" id="IPR023091">
    <property type="entry name" value="MetalPrtase_cat_dom_sf_prd"/>
</dbReference>
<evidence type="ECO:0000256" key="2">
    <source>
        <dbReference type="ARBA" id="ARBA00022517"/>
    </source>
</evidence>
<evidence type="ECO:0000256" key="5">
    <source>
        <dbReference type="ARBA" id="ARBA00022723"/>
    </source>
</evidence>
<evidence type="ECO:0000256" key="3">
    <source>
        <dbReference type="ARBA" id="ARBA00022552"/>
    </source>
</evidence>
<reference evidence="10 11" key="1">
    <citation type="journal article" date="2016" name="Biochim. Biophys. Acta">
        <title>Characterization of red-shifted phycobilisomes isolated from the chlorophyll f-containing cyanobacterium Halomicronema hongdechloris.</title>
        <authorList>
            <person name="Li Y."/>
            <person name="Lin Y."/>
            <person name="Garvey C.J."/>
            <person name="Birch D."/>
            <person name="Corkery R.W."/>
            <person name="Loughlin P.C."/>
            <person name="Scheer H."/>
            <person name="Willows R.D."/>
            <person name="Chen M."/>
        </authorList>
    </citation>
    <scope>NUCLEOTIDE SEQUENCE [LARGE SCALE GENOMIC DNA]</scope>
    <source>
        <strain evidence="10 11">C2206</strain>
    </source>
</reference>
<dbReference type="OrthoDB" id="9807740at2"/>
<keyword evidence="8 9" id="KW-0862">Zinc</keyword>
<dbReference type="PANTHER" id="PTHR46986">
    <property type="entry name" value="ENDORIBONUCLEASE YBEY, CHLOROPLASTIC"/>
    <property type="match status" value="1"/>
</dbReference>
<dbReference type="SUPFAM" id="SSF55486">
    <property type="entry name" value="Metalloproteases ('zincins'), catalytic domain"/>
    <property type="match status" value="1"/>
</dbReference>
<organism evidence="10 11">
    <name type="scientific">Halomicronema hongdechloris C2206</name>
    <dbReference type="NCBI Taxonomy" id="1641165"/>
    <lineage>
        <taxon>Bacteria</taxon>
        <taxon>Bacillati</taxon>
        <taxon>Cyanobacteriota</taxon>
        <taxon>Cyanophyceae</taxon>
        <taxon>Nodosilineales</taxon>
        <taxon>Nodosilineaceae</taxon>
        <taxon>Halomicronema</taxon>
    </lineage>
</organism>
<comment type="subcellular location">
    <subcellularLocation>
        <location evidence="9">Cytoplasm</location>
    </subcellularLocation>
</comment>
<evidence type="ECO:0000256" key="6">
    <source>
        <dbReference type="ARBA" id="ARBA00022759"/>
    </source>
</evidence>
<dbReference type="PANTHER" id="PTHR46986:SF1">
    <property type="entry name" value="ENDORIBONUCLEASE YBEY, CHLOROPLASTIC"/>
    <property type="match status" value="1"/>
</dbReference>
<dbReference type="Gene3D" id="3.40.390.30">
    <property type="entry name" value="Metalloproteases ('zincins'), catalytic domain"/>
    <property type="match status" value="1"/>
</dbReference>
<comment type="function">
    <text evidence="9">Single strand-specific metallo-endoribonuclease involved in late-stage 70S ribosome quality control and in maturation of the 3' terminus of the 16S rRNA.</text>
</comment>
<dbReference type="HAMAP" id="MF_00009">
    <property type="entry name" value="Endoribonucl_YbeY"/>
    <property type="match status" value="1"/>
</dbReference>
<dbReference type="GO" id="GO:0005737">
    <property type="term" value="C:cytoplasm"/>
    <property type="evidence" value="ECO:0007669"/>
    <property type="project" value="UniProtKB-SubCell"/>
</dbReference>
<dbReference type="EC" id="3.1.-.-" evidence="9"/>
<dbReference type="InterPro" id="IPR020549">
    <property type="entry name" value="YbeY_CS"/>
</dbReference>
<dbReference type="GO" id="GO:0006364">
    <property type="term" value="P:rRNA processing"/>
    <property type="evidence" value="ECO:0007669"/>
    <property type="project" value="UniProtKB-UniRule"/>
</dbReference>
<evidence type="ECO:0000256" key="4">
    <source>
        <dbReference type="ARBA" id="ARBA00022722"/>
    </source>
</evidence>
<keyword evidence="11" id="KW-1185">Reference proteome</keyword>
<dbReference type="STRING" id="1641165.XM38_06170"/>